<proteinExistence type="inferred from homology"/>
<organism evidence="9 10">
    <name type="scientific">Novosphingobium pituita</name>
    <dbReference type="NCBI Taxonomy" id="3056842"/>
    <lineage>
        <taxon>Bacteria</taxon>
        <taxon>Pseudomonadati</taxon>
        <taxon>Pseudomonadota</taxon>
        <taxon>Alphaproteobacteria</taxon>
        <taxon>Sphingomonadales</taxon>
        <taxon>Sphingomonadaceae</taxon>
        <taxon>Novosphingobium</taxon>
    </lineage>
</organism>
<dbReference type="PANTHER" id="PTHR35093">
    <property type="entry name" value="OUTER MEMBRANE PROTEIN NMB0088-RELATED"/>
    <property type="match status" value="1"/>
</dbReference>
<comment type="similarity">
    <text evidence="2">Belongs to the OmpP1/FadL family.</text>
</comment>
<comment type="caution">
    <text evidence="9">The sequence shown here is derived from an EMBL/GenBank/DDBJ whole genome shotgun (WGS) entry which is preliminary data.</text>
</comment>
<keyword evidence="3" id="KW-1134">Transmembrane beta strand</keyword>
<keyword evidence="6" id="KW-0472">Membrane</keyword>
<dbReference type="PANTHER" id="PTHR35093:SF8">
    <property type="entry name" value="OUTER MEMBRANE PROTEIN NMB0088-RELATED"/>
    <property type="match status" value="1"/>
</dbReference>
<sequence length="433" mass="45162">MNLIHRKALGIATLLAGTAGLASPALAGGFYLQDQSTKASGRAFSGEVADTGAESLWWNPASIAGMTGGESAMSATGILPTGRVDDAGTLIVRPGQSPAPVGGVASAHNPIHKGVVPAGAIAHSLGHGFAAGLAFTAPYNFTTEYAPDSWARYGALTTKLRTIDFQPSLAWQVTPVIALGAAINIEHADARLGNALPNLLASLPDGSQTLSGKGWDVGWSIGSQFRGKRVTLGISYKSAITHKLNGQVEVTGLLGPLAPRNGTIATHARFTTPWQVTFGGRWAITPALTLNAQATRFGWSEFDAIRLGAPLNTAIPENYRDTWAVAAGFDAQVAPKWTVRGGIQRDVSPVRPDDRDARVPDANRWNFALGATHLMGKAIKIDVAANYITLDDAPINRVTAAYAGTAAQTPVLVDGTLSKAHVVVLSLGGRLAF</sequence>
<name>A0ABQ6P5R5_9SPHN</name>
<evidence type="ECO:0000256" key="2">
    <source>
        <dbReference type="ARBA" id="ARBA00008163"/>
    </source>
</evidence>
<evidence type="ECO:0000256" key="3">
    <source>
        <dbReference type="ARBA" id="ARBA00022452"/>
    </source>
</evidence>
<feature type="signal peptide" evidence="8">
    <location>
        <begin position="1"/>
        <end position="27"/>
    </location>
</feature>
<dbReference type="Gene3D" id="2.40.160.60">
    <property type="entry name" value="Outer membrane protein transport protein (OMPP1/FadL/TodX)"/>
    <property type="match status" value="1"/>
</dbReference>
<dbReference type="RefSeq" id="WP_317973587.1">
    <property type="nucleotide sequence ID" value="NZ_BTFW01000001.1"/>
</dbReference>
<dbReference type="Pfam" id="PF03349">
    <property type="entry name" value="Toluene_X"/>
    <property type="match status" value="1"/>
</dbReference>
<reference evidence="9 10" key="1">
    <citation type="submission" date="2023-06" db="EMBL/GenBank/DDBJ databases">
        <title>Draft genome sequence of Novosphingobium sp. strain IK01.</title>
        <authorList>
            <person name="Hatamoto M."/>
            <person name="Ikarashi T."/>
            <person name="Yamaguchi T."/>
        </authorList>
    </citation>
    <scope>NUCLEOTIDE SEQUENCE [LARGE SCALE GENOMIC DNA]</scope>
    <source>
        <strain evidence="9 10">IK01</strain>
    </source>
</reference>
<evidence type="ECO:0000256" key="5">
    <source>
        <dbReference type="ARBA" id="ARBA00022729"/>
    </source>
</evidence>
<evidence type="ECO:0000256" key="4">
    <source>
        <dbReference type="ARBA" id="ARBA00022692"/>
    </source>
</evidence>
<evidence type="ECO:0000256" key="7">
    <source>
        <dbReference type="ARBA" id="ARBA00023237"/>
    </source>
</evidence>
<gene>
    <name evidence="9" type="ORF">NUTIK01_05210</name>
</gene>
<dbReference type="SUPFAM" id="SSF56935">
    <property type="entry name" value="Porins"/>
    <property type="match status" value="1"/>
</dbReference>
<dbReference type="InterPro" id="IPR005017">
    <property type="entry name" value="OMPP1/FadL/TodX"/>
</dbReference>
<dbReference type="EMBL" id="BTFW01000001">
    <property type="protein sequence ID" value="GMM59744.1"/>
    <property type="molecule type" value="Genomic_DNA"/>
</dbReference>
<evidence type="ECO:0000256" key="6">
    <source>
        <dbReference type="ARBA" id="ARBA00023136"/>
    </source>
</evidence>
<keyword evidence="4" id="KW-0812">Transmembrane</keyword>
<accession>A0ABQ6P5R5</accession>
<keyword evidence="10" id="KW-1185">Reference proteome</keyword>
<keyword evidence="5 8" id="KW-0732">Signal</keyword>
<evidence type="ECO:0000313" key="9">
    <source>
        <dbReference type="EMBL" id="GMM59744.1"/>
    </source>
</evidence>
<comment type="subcellular location">
    <subcellularLocation>
        <location evidence="1">Cell outer membrane</location>
        <topology evidence="1">Multi-pass membrane protein</topology>
    </subcellularLocation>
</comment>
<evidence type="ECO:0000313" key="10">
    <source>
        <dbReference type="Proteomes" id="UP001187221"/>
    </source>
</evidence>
<dbReference type="Proteomes" id="UP001187221">
    <property type="component" value="Unassembled WGS sequence"/>
</dbReference>
<protein>
    <submittedName>
        <fullName evidence="9">Outer membrane protein transport protein</fullName>
    </submittedName>
</protein>
<keyword evidence="7" id="KW-0998">Cell outer membrane</keyword>
<evidence type="ECO:0000256" key="1">
    <source>
        <dbReference type="ARBA" id="ARBA00004571"/>
    </source>
</evidence>
<feature type="chain" id="PRO_5045631275" evidence="8">
    <location>
        <begin position="28"/>
        <end position="433"/>
    </location>
</feature>
<evidence type="ECO:0000256" key="8">
    <source>
        <dbReference type="SAM" id="SignalP"/>
    </source>
</evidence>